<protein>
    <recommendedName>
        <fullName evidence="1">Transposase IS66 central domain-containing protein</fullName>
    </recommendedName>
</protein>
<dbReference type="PANTHER" id="PTHR33678">
    <property type="entry name" value="BLL1576 PROTEIN"/>
    <property type="match status" value="1"/>
</dbReference>
<dbReference type="InterPro" id="IPR052344">
    <property type="entry name" value="Transposase-related"/>
</dbReference>
<dbReference type="Pfam" id="PF03050">
    <property type="entry name" value="DDE_Tnp_IS66"/>
    <property type="match status" value="1"/>
</dbReference>
<evidence type="ECO:0000259" key="1">
    <source>
        <dbReference type="Pfam" id="PF03050"/>
    </source>
</evidence>
<evidence type="ECO:0000313" key="3">
    <source>
        <dbReference type="Proteomes" id="UP000214610"/>
    </source>
</evidence>
<evidence type="ECO:0000313" key="2">
    <source>
        <dbReference type="EMBL" id="OXE45494.1"/>
    </source>
</evidence>
<gene>
    <name evidence="2" type="ORF">ADH67_11200</name>
</gene>
<proteinExistence type="predicted"/>
<comment type="caution">
    <text evidence="2">The sequence shown here is derived from an EMBL/GenBank/DDBJ whole genome shotgun (WGS) entry which is preliminary data.</text>
</comment>
<dbReference type="EMBL" id="NHMP01000009">
    <property type="protein sequence ID" value="OXE45494.1"/>
    <property type="molecule type" value="Genomic_DNA"/>
</dbReference>
<accession>A0A227KDM6</accession>
<reference evidence="3" key="1">
    <citation type="submission" date="2017-05" db="EMBL/GenBank/DDBJ databases">
        <title>Improved OligoMM genomes.</title>
        <authorList>
            <person name="Garzetti D."/>
        </authorList>
    </citation>
    <scope>NUCLEOTIDE SEQUENCE [LARGE SCALE GENOMIC DNA]</scope>
    <source>
        <strain evidence="3">YL45</strain>
    </source>
</reference>
<sequence length="685" mass="77309">MNSVRHSQPESKVFNKKQLKNLSQEELIELVLKTEKEKEEIQARFRGLSTIVINAFHNCKEVALLADKYLIAEDKWMGLAIEQQISHMLESLRVLAENSSSQFQALLGKGSEKIGRAEVDKELKENKGSWVNGSKELIEATRIVDQVVKSLPENTPLAGEFKSIVNEPAASIAALEKKPSLGRQKVNPKVRERTVVPASDKVPHCKGCTEEMIKLSSFVETIRRKTLPKLDNLEALSQRQDVYVCPKCGQAHVRLPVDAEHPVNCARTVGTSMLVELAMGLYSGIPLHRQIKELQQKLCLGHDTVSYNLHDLARFYLHPLALLYESSLKKADVLIADETVFPVLEAQGRGKCAKECMDETKLRKQNYLLALTTAASAPEQIFILKYLPSRSAQAISSQITSDFQFNTLVTDGYSAYETVLQALGGERKHQSCLIHYRRKLLSALLSSSLLKELHQSALGEKEKLKQMKIRVQQAEPGSCVLICVEALSKLYNLQEAISKEVSQRKQEEYRRRQDSLLTAVDKIMSCQADKICIKTQSGLYKKGVGGGLYSAACAYYMNLRNEFKVFIDDFKVPADSNLVESRLRPVTVLRKNIWYKQSVEYSVDMCDIYSIFKTLELNGIAPVEYLKKYCRSVYGHVLDKAWTEALKDGHDKTKKIGSLDFKHGLEDYDLKPWLPSTYKQLQAES</sequence>
<dbReference type="InterPro" id="IPR004291">
    <property type="entry name" value="Transposase_IS66_central"/>
</dbReference>
<dbReference type="PANTHER" id="PTHR33678:SF1">
    <property type="entry name" value="BLL1576 PROTEIN"/>
    <property type="match status" value="1"/>
</dbReference>
<dbReference type="Proteomes" id="UP000214610">
    <property type="component" value="Unassembled WGS sequence"/>
</dbReference>
<keyword evidence="3" id="KW-1185">Reference proteome</keyword>
<dbReference type="AlphaFoldDB" id="A0A227KDM6"/>
<name>A0A227KDM6_9BURK</name>
<feature type="domain" description="Transposase IS66 central" evidence="1">
    <location>
        <begin position="270"/>
        <end position="593"/>
    </location>
</feature>
<organism evidence="2 3">
    <name type="scientific">Turicimonas muris</name>
    <dbReference type="NCBI Taxonomy" id="1796652"/>
    <lineage>
        <taxon>Bacteria</taxon>
        <taxon>Pseudomonadati</taxon>
        <taxon>Pseudomonadota</taxon>
        <taxon>Betaproteobacteria</taxon>
        <taxon>Burkholderiales</taxon>
        <taxon>Sutterellaceae</taxon>
        <taxon>Turicimonas</taxon>
    </lineage>
</organism>